<gene>
    <name evidence="2" type="ORF">A4U43_C05F22070</name>
</gene>
<proteinExistence type="predicted"/>
<evidence type="ECO:0000313" key="3">
    <source>
        <dbReference type="Proteomes" id="UP000243459"/>
    </source>
</evidence>
<dbReference type="AlphaFoldDB" id="A0A5P1EUW8"/>
<feature type="region of interest" description="Disordered" evidence="1">
    <location>
        <begin position="140"/>
        <end position="160"/>
    </location>
</feature>
<feature type="compositionally biased region" description="Gly residues" evidence="1">
    <location>
        <begin position="151"/>
        <end position="160"/>
    </location>
</feature>
<evidence type="ECO:0000313" key="2">
    <source>
        <dbReference type="EMBL" id="ONK69363.1"/>
    </source>
</evidence>
<organism evidence="2 3">
    <name type="scientific">Asparagus officinalis</name>
    <name type="common">Garden asparagus</name>
    <dbReference type="NCBI Taxonomy" id="4686"/>
    <lineage>
        <taxon>Eukaryota</taxon>
        <taxon>Viridiplantae</taxon>
        <taxon>Streptophyta</taxon>
        <taxon>Embryophyta</taxon>
        <taxon>Tracheophyta</taxon>
        <taxon>Spermatophyta</taxon>
        <taxon>Magnoliopsida</taxon>
        <taxon>Liliopsida</taxon>
        <taxon>Asparagales</taxon>
        <taxon>Asparagaceae</taxon>
        <taxon>Asparagoideae</taxon>
        <taxon>Asparagus</taxon>
    </lineage>
</organism>
<feature type="region of interest" description="Disordered" evidence="1">
    <location>
        <begin position="50"/>
        <end position="87"/>
    </location>
</feature>
<protein>
    <submittedName>
        <fullName evidence="2">Uncharacterized protein</fullName>
    </submittedName>
</protein>
<dbReference type="Proteomes" id="UP000243459">
    <property type="component" value="Chromosome 5"/>
</dbReference>
<keyword evidence="3" id="KW-1185">Reference proteome</keyword>
<sequence length="160" mass="16768">MVDARDAELESGAGHVRTACMEAEACSAIAWTGCHPPAQGLMLRWISSTQPRPPRAGKGWAREEGGAGAPRFVGRTAPGGPAVAPGRAVPASARGCGARSRPAWCSCGELEVSGRSRCGRKRDGEVVPFWNYWRETLSGDVGPRLPPRPGMHGGATPGVR</sequence>
<name>A0A5P1EUW8_ASPOF</name>
<accession>A0A5P1EUW8</accession>
<dbReference type="Gramene" id="ONK69363">
    <property type="protein sequence ID" value="ONK69363"/>
    <property type="gene ID" value="A4U43_C05F22070"/>
</dbReference>
<reference evidence="3" key="1">
    <citation type="journal article" date="2017" name="Nat. Commun.">
        <title>The asparagus genome sheds light on the origin and evolution of a young Y chromosome.</title>
        <authorList>
            <person name="Harkess A."/>
            <person name="Zhou J."/>
            <person name="Xu C."/>
            <person name="Bowers J.E."/>
            <person name="Van der Hulst R."/>
            <person name="Ayyampalayam S."/>
            <person name="Mercati F."/>
            <person name="Riccardi P."/>
            <person name="McKain M.R."/>
            <person name="Kakrana A."/>
            <person name="Tang H."/>
            <person name="Ray J."/>
            <person name="Groenendijk J."/>
            <person name="Arikit S."/>
            <person name="Mathioni S.M."/>
            <person name="Nakano M."/>
            <person name="Shan H."/>
            <person name="Telgmann-Rauber A."/>
            <person name="Kanno A."/>
            <person name="Yue Z."/>
            <person name="Chen H."/>
            <person name="Li W."/>
            <person name="Chen Y."/>
            <person name="Xu X."/>
            <person name="Zhang Y."/>
            <person name="Luo S."/>
            <person name="Chen H."/>
            <person name="Gao J."/>
            <person name="Mao Z."/>
            <person name="Pires J.C."/>
            <person name="Luo M."/>
            <person name="Kudrna D."/>
            <person name="Wing R.A."/>
            <person name="Meyers B.C."/>
            <person name="Yi K."/>
            <person name="Kong H."/>
            <person name="Lavrijsen P."/>
            <person name="Sunseri F."/>
            <person name="Falavigna A."/>
            <person name="Ye Y."/>
            <person name="Leebens-Mack J.H."/>
            <person name="Chen G."/>
        </authorList>
    </citation>
    <scope>NUCLEOTIDE SEQUENCE [LARGE SCALE GENOMIC DNA]</scope>
    <source>
        <strain evidence="3">cv. DH0086</strain>
    </source>
</reference>
<dbReference type="EMBL" id="CM007385">
    <property type="protein sequence ID" value="ONK69363.1"/>
    <property type="molecule type" value="Genomic_DNA"/>
</dbReference>
<evidence type="ECO:0000256" key="1">
    <source>
        <dbReference type="SAM" id="MobiDB-lite"/>
    </source>
</evidence>
<feature type="compositionally biased region" description="Low complexity" evidence="1">
    <location>
        <begin position="73"/>
        <end position="87"/>
    </location>
</feature>